<geneLocation type="plasmid" evidence="14">
    <name>pvf1</name>
</geneLocation>
<dbReference type="InterPro" id="IPR005616">
    <property type="entry name" value="CcmH/CycL/Ccl2/NrfF_N"/>
</dbReference>
<dbReference type="PANTHER" id="PTHR47870">
    <property type="entry name" value="CYTOCHROME C-TYPE BIOGENESIS PROTEIN CCMH"/>
    <property type="match status" value="1"/>
</dbReference>
<evidence type="ECO:0000259" key="12">
    <source>
        <dbReference type="PROSITE" id="PS51352"/>
    </source>
</evidence>
<evidence type="ECO:0000256" key="11">
    <source>
        <dbReference type="SAM" id="MobiDB-lite"/>
    </source>
</evidence>
<evidence type="ECO:0000313" key="13">
    <source>
        <dbReference type="EMBL" id="ASM79244.1"/>
    </source>
</evidence>
<keyword evidence="7" id="KW-0201">Cytochrome c-type biogenesis</keyword>
<dbReference type="EMBL" id="CP022424">
    <property type="protein sequence ID" value="ASM79244.1"/>
    <property type="molecule type" value="Genomic_DNA"/>
</dbReference>
<evidence type="ECO:0000256" key="8">
    <source>
        <dbReference type="ARBA" id="ARBA00023004"/>
    </source>
</evidence>
<dbReference type="CDD" id="cd16378">
    <property type="entry name" value="CcmH_N"/>
    <property type="match status" value="1"/>
</dbReference>
<name>A0A221KJQ9_VITFI</name>
<dbReference type="InterPro" id="IPR036249">
    <property type="entry name" value="Thioredoxin-like_sf"/>
</dbReference>
<organism evidence="13 14">
    <name type="scientific">Vitreoscilla filiformis</name>
    <dbReference type="NCBI Taxonomy" id="63"/>
    <lineage>
        <taxon>Bacteria</taxon>
        <taxon>Pseudomonadati</taxon>
        <taxon>Pseudomonadota</taxon>
        <taxon>Betaproteobacteria</taxon>
        <taxon>Neisseriales</taxon>
        <taxon>Neisseriaceae</taxon>
        <taxon>Vitreoscilla</taxon>
    </lineage>
</organism>
<keyword evidence="13" id="KW-0614">Plasmid</keyword>
<dbReference type="GO" id="GO:0030288">
    <property type="term" value="C:outer membrane-bounded periplasmic space"/>
    <property type="evidence" value="ECO:0007669"/>
    <property type="project" value="InterPro"/>
</dbReference>
<dbReference type="Proteomes" id="UP000199729">
    <property type="component" value="Plasmid pVF1"/>
</dbReference>
<keyword evidence="14" id="KW-1185">Reference proteome</keyword>
<gene>
    <name evidence="13" type="ORF">VITFI_CDS3467</name>
</gene>
<keyword evidence="8 10" id="KW-0408">Iron</keyword>
<dbReference type="Pfam" id="PF08534">
    <property type="entry name" value="Redoxin"/>
    <property type="match status" value="1"/>
</dbReference>
<dbReference type="InterPro" id="IPR004799">
    <property type="entry name" value="Periplasmic_diS_OxRdtase_DsbE"/>
</dbReference>
<reference evidence="13 14" key="1">
    <citation type="submission" date="2017-07" db="EMBL/GenBank/DDBJ databases">
        <title>Complete Genome Sequence of the cosmetic ferment Vitreoscilla filiformis (ATCC15551).</title>
        <authorList>
            <person name="Contreras S."/>
            <person name="Sagory-Zalkind P."/>
            <person name="Blanquart H."/>
            <person name="Iltis A."/>
            <person name="Morand S.C."/>
        </authorList>
    </citation>
    <scope>NUCLEOTIDE SEQUENCE [LARGE SCALE GENOMIC DNA]</scope>
    <source>
        <strain evidence="13 14">ATCC 15551</strain>
        <plasmid evidence="14">Plasmid pvf1</plasmid>
    </source>
</reference>
<evidence type="ECO:0000256" key="6">
    <source>
        <dbReference type="ARBA" id="ARBA00022729"/>
    </source>
</evidence>
<dbReference type="InterPro" id="IPR013740">
    <property type="entry name" value="Redoxin"/>
</dbReference>
<evidence type="ECO:0000256" key="5">
    <source>
        <dbReference type="ARBA" id="ARBA00022723"/>
    </source>
</evidence>
<dbReference type="PROSITE" id="PS00194">
    <property type="entry name" value="THIOREDOXIN_1"/>
    <property type="match status" value="1"/>
</dbReference>
<comment type="similarity">
    <text evidence="3 10">Belongs to the CcmH/CycL/Ccl2/NrfF family.</text>
</comment>
<evidence type="ECO:0000256" key="3">
    <source>
        <dbReference type="ARBA" id="ARBA00010342"/>
    </source>
</evidence>
<dbReference type="GO" id="GO:0005886">
    <property type="term" value="C:plasma membrane"/>
    <property type="evidence" value="ECO:0007669"/>
    <property type="project" value="TreeGrafter"/>
</dbReference>
<dbReference type="NCBIfam" id="TIGR00385">
    <property type="entry name" value="dsbE"/>
    <property type="match status" value="1"/>
</dbReference>
<keyword evidence="5 10" id="KW-0479">Metal-binding</keyword>
<dbReference type="InterPro" id="IPR017937">
    <property type="entry name" value="Thioredoxin_CS"/>
</dbReference>
<feature type="region of interest" description="Disordered" evidence="11">
    <location>
        <begin position="185"/>
        <end position="213"/>
    </location>
</feature>
<keyword evidence="4 10" id="KW-0349">Heme</keyword>
<dbReference type="Pfam" id="PF03918">
    <property type="entry name" value="CcmH"/>
    <property type="match status" value="1"/>
</dbReference>
<evidence type="ECO:0000256" key="2">
    <source>
        <dbReference type="ARBA" id="ARBA00007758"/>
    </source>
</evidence>
<dbReference type="InterPro" id="IPR013766">
    <property type="entry name" value="Thioredoxin_domain"/>
</dbReference>
<keyword evidence="10" id="KW-0472">Membrane</keyword>
<sequence>MKNPMKTGVILAALCGLALLGLLAVGMRHDPRELPSVRVGTLWPDRALPQLLQAGLVDGRRDWRGQARIVNVWASWCGTCREEHPVLLSLAATLRAQGRGGQLIGLNYKDDATEARAWLQRLGDPFATSLVDADGRMGIELGVYGAPETFVVDAQGRIVFRHAGALTAEVVARELLPRLVALAPSPRPSPTRGEGEILSKPLPPRGGGVGERGPWHPADDDRLHALSAELRCLVCQNESLADSTAGLALDLKREMREHILAGESDDEIRRFLVERYGDFVTYRPPWSARTVLLWLGPLLLLLGAAWGAWRHLQRQAQRAAVSAANEEASA</sequence>
<dbReference type="SUPFAM" id="SSF52833">
    <property type="entry name" value="Thioredoxin-like"/>
    <property type="match status" value="1"/>
</dbReference>
<keyword evidence="10" id="KW-0812">Transmembrane</keyword>
<dbReference type="CDD" id="cd03010">
    <property type="entry name" value="TlpA_like_DsbE"/>
    <property type="match status" value="1"/>
</dbReference>
<feature type="transmembrane region" description="Helical" evidence="10">
    <location>
        <begin position="291"/>
        <end position="309"/>
    </location>
</feature>
<dbReference type="RefSeq" id="WP_157725772.1">
    <property type="nucleotide sequence ID" value="NZ_CP022424.1"/>
</dbReference>
<evidence type="ECO:0000256" key="7">
    <source>
        <dbReference type="ARBA" id="ARBA00022748"/>
    </source>
</evidence>
<evidence type="ECO:0000256" key="1">
    <source>
        <dbReference type="ARBA" id="ARBA00004196"/>
    </source>
</evidence>
<dbReference type="Gene3D" id="1.10.8.640">
    <property type="entry name" value="Cytochrome C biogenesis protein"/>
    <property type="match status" value="1"/>
</dbReference>
<dbReference type="InterPro" id="IPR038297">
    <property type="entry name" value="CcmH/CycL/NrfF/Ccl2_sf"/>
</dbReference>
<dbReference type="PANTHER" id="PTHR47870:SF1">
    <property type="entry name" value="CYTOCHROME C-TYPE BIOGENESIS PROTEIN CCMH"/>
    <property type="match status" value="1"/>
</dbReference>
<evidence type="ECO:0000256" key="4">
    <source>
        <dbReference type="ARBA" id="ARBA00022617"/>
    </source>
</evidence>
<keyword evidence="10" id="KW-1133">Transmembrane helix</keyword>
<evidence type="ECO:0000313" key="14">
    <source>
        <dbReference type="Proteomes" id="UP000199729"/>
    </source>
</evidence>
<proteinExistence type="inferred from homology"/>
<dbReference type="GO" id="GO:0046872">
    <property type="term" value="F:metal ion binding"/>
    <property type="evidence" value="ECO:0007669"/>
    <property type="project" value="UniProtKB-KW"/>
</dbReference>
<comment type="function">
    <text evidence="10">Possible subunit of a heme lyase.</text>
</comment>
<keyword evidence="9" id="KW-0676">Redox-active center</keyword>
<dbReference type="AlphaFoldDB" id="A0A221KJQ9"/>
<evidence type="ECO:0000256" key="10">
    <source>
        <dbReference type="RuleBase" id="RU364112"/>
    </source>
</evidence>
<comment type="subcellular location">
    <subcellularLocation>
        <location evidence="1">Cell envelope</location>
    </subcellularLocation>
</comment>
<dbReference type="OrthoDB" id="9811352at2"/>
<dbReference type="GO" id="GO:0017004">
    <property type="term" value="P:cytochrome complex assembly"/>
    <property type="evidence" value="ECO:0007669"/>
    <property type="project" value="UniProtKB-KW"/>
</dbReference>
<dbReference type="Gene3D" id="3.40.30.10">
    <property type="entry name" value="Glutaredoxin"/>
    <property type="match status" value="1"/>
</dbReference>
<keyword evidence="6 10" id="KW-0732">Signal</keyword>
<comment type="similarity">
    <text evidence="2">Belongs to the thioredoxin family. DsbE subfamily.</text>
</comment>
<dbReference type="PROSITE" id="PS51352">
    <property type="entry name" value="THIOREDOXIN_2"/>
    <property type="match status" value="1"/>
</dbReference>
<protein>
    <recommendedName>
        <fullName evidence="10">Cytochrome c-type biogenesis protein</fullName>
    </recommendedName>
</protein>
<dbReference type="KEGG" id="vff:VITFI_CDS3467"/>
<accession>A0A221KJQ9</accession>
<dbReference type="InterPro" id="IPR051263">
    <property type="entry name" value="C-type_cytochrome_biogenesis"/>
</dbReference>
<evidence type="ECO:0000256" key="9">
    <source>
        <dbReference type="ARBA" id="ARBA00023284"/>
    </source>
</evidence>
<feature type="domain" description="Thioredoxin" evidence="12">
    <location>
        <begin position="37"/>
        <end position="181"/>
    </location>
</feature>
<dbReference type="GO" id="GO:0015036">
    <property type="term" value="F:disulfide oxidoreductase activity"/>
    <property type="evidence" value="ECO:0007669"/>
    <property type="project" value="InterPro"/>
</dbReference>